<evidence type="ECO:0000313" key="7">
    <source>
        <dbReference type="Proteomes" id="UP000051515"/>
    </source>
</evidence>
<keyword evidence="3" id="KW-0238">DNA-binding</keyword>
<dbReference type="InterPro" id="IPR036390">
    <property type="entry name" value="WH_DNA-bd_sf"/>
</dbReference>
<dbReference type="GO" id="GO:0003700">
    <property type="term" value="F:DNA-binding transcription factor activity"/>
    <property type="evidence" value="ECO:0007669"/>
    <property type="project" value="InterPro"/>
</dbReference>
<dbReference type="Gene3D" id="3.40.190.290">
    <property type="match status" value="1"/>
</dbReference>
<name>A0A0R1KH09_9LACO</name>
<keyword evidence="2" id="KW-0805">Transcription regulation</keyword>
<dbReference type="Pfam" id="PF03466">
    <property type="entry name" value="LysR_substrate"/>
    <property type="match status" value="1"/>
</dbReference>
<dbReference type="STRING" id="1423788.FC78_GL002747"/>
<dbReference type="SUPFAM" id="SSF46785">
    <property type="entry name" value="Winged helix' DNA-binding domain"/>
    <property type="match status" value="1"/>
</dbReference>
<dbReference type="OrthoDB" id="9803735at2"/>
<protein>
    <recommendedName>
        <fullName evidence="5">HTH lysR-type domain-containing protein</fullName>
    </recommendedName>
</protein>
<dbReference type="InterPro" id="IPR050950">
    <property type="entry name" value="HTH-type_LysR_regulators"/>
</dbReference>
<dbReference type="Gene3D" id="1.10.10.10">
    <property type="entry name" value="Winged helix-like DNA-binding domain superfamily/Winged helix DNA-binding domain"/>
    <property type="match status" value="1"/>
</dbReference>
<proteinExistence type="inferred from homology"/>
<dbReference type="PROSITE" id="PS50931">
    <property type="entry name" value="HTH_LYSR"/>
    <property type="match status" value="1"/>
</dbReference>
<dbReference type="SUPFAM" id="SSF53850">
    <property type="entry name" value="Periplasmic binding protein-like II"/>
    <property type="match status" value="1"/>
</dbReference>
<reference evidence="6 7" key="1">
    <citation type="journal article" date="2015" name="Genome Announc.">
        <title>Expanding the biotechnology potential of lactobacilli through comparative genomics of 213 strains and associated genera.</title>
        <authorList>
            <person name="Sun Z."/>
            <person name="Harris H.M."/>
            <person name="McCann A."/>
            <person name="Guo C."/>
            <person name="Argimon S."/>
            <person name="Zhang W."/>
            <person name="Yang X."/>
            <person name="Jeffery I.B."/>
            <person name="Cooney J.C."/>
            <person name="Kagawa T.F."/>
            <person name="Liu W."/>
            <person name="Song Y."/>
            <person name="Salvetti E."/>
            <person name="Wrobel A."/>
            <person name="Rasinkangas P."/>
            <person name="Parkhill J."/>
            <person name="Rea M.C."/>
            <person name="O'Sullivan O."/>
            <person name="Ritari J."/>
            <person name="Douillard F.P."/>
            <person name="Paul Ross R."/>
            <person name="Yang R."/>
            <person name="Briner A.E."/>
            <person name="Felis G.E."/>
            <person name="de Vos W.M."/>
            <person name="Barrangou R."/>
            <person name="Klaenhammer T.R."/>
            <person name="Caufield P.W."/>
            <person name="Cui Y."/>
            <person name="Zhang H."/>
            <person name="O'Toole P.W."/>
        </authorList>
    </citation>
    <scope>NUCLEOTIDE SEQUENCE [LARGE SCALE GENOMIC DNA]</scope>
    <source>
        <strain evidence="6 7">DSM 19674</strain>
    </source>
</reference>
<evidence type="ECO:0000313" key="6">
    <source>
        <dbReference type="EMBL" id="KRK82735.1"/>
    </source>
</evidence>
<dbReference type="GO" id="GO:0003677">
    <property type="term" value="F:DNA binding"/>
    <property type="evidence" value="ECO:0007669"/>
    <property type="project" value="UniProtKB-KW"/>
</dbReference>
<dbReference type="InterPro" id="IPR000847">
    <property type="entry name" value="LysR_HTH_N"/>
</dbReference>
<evidence type="ECO:0000256" key="3">
    <source>
        <dbReference type="ARBA" id="ARBA00023125"/>
    </source>
</evidence>
<dbReference type="AlphaFoldDB" id="A0A0R1KH09"/>
<keyword evidence="7" id="KW-1185">Reference proteome</keyword>
<dbReference type="GO" id="GO:0005829">
    <property type="term" value="C:cytosol"/>
    <property type="evidence" value="ECO:0007669"/>
    <property type="project" value="TreeGrafter"/>
</dbReference>
<dbReference type="PRINTS" id="PR00039">
    <property type="entry name" value="HTHLYSR"/>
</dbReference>
<dbReference type="Proteomes" id="UP000051515">
    <property type="component" value="Unassembled WGS sequence"/>
</dbReference>
<dbReference type="InterPro" id="IPR036388">
    <property type="entry name" value="WH-like_DNA-bd_sf"/>
</dbReference>
<comment type="similarity">
    <text evidence="1">Belongs to the LysR transcriptional regulatory family.</text>
</comment>
<dbReference type="PATRIC" id="fig|1423788.3.peg.2818"/>
<evidence type="ECO:0000256" key="4">
    <source>
        <dbReference type="ARBA" id="ARBA00023163"/>
    </source>
</evidence>
<organism evidence="6 7">
    <name type="scientific">Companilactobacillus bobalius DSM 19674</name>
    <dbReference type="NCBI Taxonomy" id="1423788"/>
    <lineage>
        <taxon>Bacteria</taxon>
        <taxon>Bacillati</taxon>
        <taxon>Bacillota</taxon>
        <taxon>Bacilli</taxon>
        <taxon>Lactobacillales</taxon>
        <taxon>Lactobacillaceae</taxon>
        <taxon>Companilactobacillus</taxon>
        <taxon>Companilactobacillus bobalius</taxon>
    </lineage>
</organism>
<evidence type="ECO:0000259" key="5">
    <source>
        <dbReference type="PROSITE" id="PS50931"/>
    </source>
</evidence>
<dbReference type="Pfam" id="PF00126">
    <property type="entry name" value="HTH_1"/>
    <property type="match status" value="1"/>
</dbReference>
<gene>
    <name evidence="6" type="ORF">FC78_GL002747</name>
</gene>
<comment type="caution">
    <text evidence="6">The sequence shown here is derived from an EMBL/GenBank/DDBJ whole genome shotgun (WGS) entry which is preliminary data.</text>
</comment>
<accession>A0A0R1KH09</accession>
<dbReference type="CDD" id="cd05466">
    <property type="entry name" value="PBP2_LTTR_substrate"/>
    <property type="match status" value="1"/>
</dbReference>
<feature type="domain" description="HTH lysR-type" evidence="5">
    <location>
        <begin position="5"/>
        <end position="62"/>
    </location>
</feature>
<evidence type="ECO:0000256" key="1">
    <source>
        <dbReference type="ARBA" id="ARBA00009437"/>
    </source>
</evidence>
<keyword evidence="4" id="KW-0804">Transcription</keyword>
<sequence>MEQNMNLNQLTYFVVVANQESITKAAKILYVSQPAVSKTIKQLEDELSTKLFDRTGRTLKLNRAGKLFYSYVNDSLEELNRGISAVKGGLDQTQYPISLLMEVASPFIPSLVTSIQEKFPNVRLNIAQHNVRETDFKQFDFIITSTPLQGLTNVPVLKEEIFVGWNINYGYSQHFIKPEELVSEKMIGLSANNPLRVTIDKYFLKRDITLNYKYEADDPATVRGIIEAGVGLSFIPSVTWQTISSKVQLARLTPDPLQRTIYLCSPHKNLTNIQREISNELILIFLSFQRSELKI</sequence>
<dbReference type="EMBL" id="AZDY01000038">
    <property type="protein sequence ID" value="KRK82735.1"/>
    <property type="molecule type" value="Genomic_DNA"/>
</dbReference>
<dbReference type="FunFam" id="1.10.10.10:FF:000001">
    <property type="entry name" value="LysR family transcriptional regulator"/>
    <property type="match status" value="1"/>
</dbReference>
<dbReference type="PANTHER" id="PTHR30419">
    <property type="entry name" value="HTH-TYPE TRANSCRIPTIONAL REGULATOR YBHD"/>
    <property type="match status" value="1"/>
</dbReference>
<dbReference type="InterPro" id="IPR005119">
    <property type="entry name" value="LysR_subst-bd"/>
</dbReference>
<dbReference type="PANTHER" id="PTHR30419:SF28">
    <property type="entry name" value="HTH-TYPE TRANSCRIPTIONAL REGULATOR BSDA"/>
    <property type="match status" value="1"/>
</dbReference>
<evidence type="ECO:0000256" key="2">
    <source>
        <dbReference type="ARBA" id="ARBA00023015"/>
    </source>
</evidence>